<dbReference type="NCBIfam" id="TIGR00364">
    <property type="entry name" value="7-cyano-7-deazaguanine synthase QueC"/>
    <property type="match status" value="1"/>
</dbReference>
<dbReference type="GO" id="GO:0005524">
    <property type="term" value="F:ATP binding"/>
    <property type="evidence" value="ECO:0007669"/>
    <property type="project" value="UniProtKB-UniRule"/>
</dbReference>
<dbReference type="Gene3D" id="3.40.50.620">
    <property type="entry name" value="HUPs"/>
    <property type="match status" value="1"/>
</dbReference>
<comment type="caution">
    <text evidence="12">The sequence shown here is derived from an EMBL/GenBank/DDBJ whole genome shotgun (WGS) entry which is preliminary data.</text>
</comment>
<keyword evidence="13" id="KW-1185">Reference proteome</keyword>
<evidence type="ECO:0000313" key="13">
    <source>
        <dbReference type="Proteomes" id="UP000297225"/>
    </source>
</evidence>
<evidence type="ECO:0000313" key="12">
    <source>
        <dbReference type="EMBL" id="TFH96179.1"/>
    </source>
</evidence>
<dbReference type="UniPathway" id="UPA00391"/>
<dbReference type="Proteomes" id="UP000297225">
    <property type="component" value="Unassembled WGS sequence"/>
</dbReference>
<evidence type="ECO:0000256" key="7">
    <source>
        <dbReference type="ARBA" id="ARBA00022840"/>
    </source>
</evidence>
<reference evidence="12 13" key="1">
    <citation type="submission" date="2019-03" db="EMBL/GenBank/DDBJ databases">
        <title>Porphyromonas levii Isolated from the Uterus of Dairy Cows.</title>
        <authorList>
            <person name="Francis A.M."/>
        </authorList>
    </citation>
    <scope>NUCLEOTIDE SEQUENCE [LARGE SCALE GENOMIC DNA]</scope>
    <source>
        <strain evidence="12 13">AF5678</strain>
    </source>
</reference>
<gene>
    <name evidence="11 12" type="primary">queC</name>
    <name evidence="12" type="ORF">E4P47_02900</name>
</gene>
<comment type="similarity">
    <text evidence="8 11">Belongs to the QueC family.</text>
</comment>
<evidence type="ECO:0000256" key="11">
    <source>
        <dbReference type="HAMAP-Rule" id="MF_01633"/>
    </source>
</evidence>
<evidence type="ECO:0000256" key="3">
    <source>
        <dbReference type="ARBA" id="ARBA00022723"/>
    </source>
</evidence>
<keyword evidence="4 11" id="KW-0547">Nucleotide-binding</keyword>
<dbReference type="GO" id="GO:0008270">
    <property type="term" value="F:zinc ion binding"/>
    <property type="evidence" value="ECO:0007669"/>
    <property type="project" value="UniProtKB-UniRule"/>
</dbReference>
<dbReference type="AlphaFoldDB" id="A0A4Y8WQW3"/>
<accession>A0A4Y8WQW3</accession>
<evidence type="ECO:0000256" key="9">
    <source>
        <dbReference type="ARBA" id="ARBA00039149"/>
    </source>
</evidence>
<organism evidence="12 13">
    <name type="scientific">Porphyromonas levii</name>
    <dbReference type="NCBI Taxonomy" id="28114"/>
    <lineage>
        <taxon>Bacteria</taxon>
        <taxon>Pseudomonadati</taxon>
        <taxon>Bacteroidota</taxon>
        <taxon>Bacteroidia</taxon>
        <taxon>Bacteroidales</taxon>
        <taxon>Porphyromonadaceae</taxon>
        <taxon>Porphyromonas</taxon>
    </lineage>
</organism>
<dbReference type="InterPro" id="IPR018317">
    <property type="entry name" value="QueC"/>
</dbReference>
<keyword evidence="7 11" id="KW-0067">ATP-binding</keyword>
<dbReference type="InterPro" id="IPR014729">
    <property type="entry name" value="Rossmann-like_a/b/a_fold"/>
</dbReference>
<dbReference type="OrthoDB" id="9789567at2"/>
<dbReference type="GO" id="GO:0008616">
    <property type="term" value="P:tRNA queuosine(34) biosynthetic process"/>
    <property type="evidence" value="ECO:0007669"/>
    <property type="project" value="UniProtKB-UniRule"/>
</dbReference>
<dbReference type="PANTHER" id="PTHR42914">
    <property type="entry name" value="7-CYANO-7-DEAZAGUANINE SYNTHASE"/>
    <property type="match status" value="1"/>
</dbReference>
<comment type="function">
    <text evidence="11">Catalyzes the ATP-dependent conversion of 7-carboxy-7-deazaguanine (CDG) to 7-cyano-7-deazaguanine (preQ(0)).</text>
</comment>
<dbReference type="CDD" id="cd01995">
    <property type="entry name" value="QueC-like"/>
    <property type="match status" value="1"/>
</dbReference>
<evidence type="ECO:0000256" key="4">
    <source>
        <dbReference type="ARBA" id="ARBA00022741"/>
    </source>
</evidence>
<feature type="binding site" evidence="11">
    <location>
        <position position="191"/>
    </location>
    <ligand>
        <name>Zn(2+)</name>
        <dbReference type="ChEBI" id="CHEBI:29105"/>
    </ligand>
</feature>
<dbReference type="Pfam" id="PF06508">
    <property type="entry name" value="QueC"/>
    <property type="match status" value="1"/>
</dbReference>
<dbReference type="PIRSF" id="PIRSF006293">
    <property type="entry name" value="ExsB"/>
    <property type="match status" value="1"/>
</dbReference>
<dbReference type="EC" id="6.3.4.20" evidence="9 11"/>
<keyword evidence="5 11" id="KW-0671">Queuosine biosynthesis</keyword>
<dbReference type="SUPFAM" id="SSF52402">
    <property type="entry name" value="Adenine nucleotide alpha hydrolases-like"/>
    <property type="match status" value="1"/>
</dbReference>
<protein>
    <recommendedName>
        <fullName evidence="9 11">7-cyano-7-deazaguanine synthase</fullName>
        <ecNumber evidence="9 11">6.3.4.20</ecNumber>
    </recommendedName>
    <alternativeName>
        <fullName evidence="11">7-cyano-7-carbaguanine synthase</fullName>
    </alternativeName>
    <alternativeName>
        <fullName evidence="11">PreQ(0) synthase</fullName>
    </alternativeName>
    <alternativeName>
        <fullName evidence="11">Queuosine biosynthesis protein QueC</fullName>
    </alternativeName>
</protein>
<dbReference type="EMBL" id="SPNC01000027">
    <property type="protein sequence ID" value="TFH96179.1"/>
    <property type="molecule type" value="Genomic_DNA"/>
</dbReference>
<proteinExistence type="inferred from homology"/>
<dbReference type="PANTHER" id="PTHR42914:SF1">
    <property type="entry name" value="7-CYANO-7-DEAZAGUANINE SYNTHASE"/>
    <property type="match status" value="1"/>
</dbReference>
<evidence type="ECO:0000256" key="6">
    <source>
        <dbReference type="ARBA" id="ARBA00022833"/>
    </source>
</evidence>
<dbReference type="STRING" id="1122973.GCA_000379925_01660"/>
<sequence length="218" mass="24030">MDKKGIIVVSGGVDSITLLYDKREEIALAITFKYGSNHQDKEIPCAVYHCQKLGIPHQVIDLDFVRSMQSSLLQGAEAIPTGQYKEDNMKSTVVPFRNGVMLAIAAAFAEDRGLNKVFIANHFGDHAIYPDCTKAFIDGMNEAMRQGTYNHVEVSAPYTGKSKAEIVAIGTALGVAYEHTWSCYKGQELPCGVCATCRERIEAFEENGLTDPVKYQEL</sequence>
<dbReference type="GO" id="GO:0016879">
    <property type="term" value="F:ligase activity, forming carbon-nitrogen bonds"/>
    <property type="evidence" value="ECO:0007669"/>
    <property type="project" value="UniProtKB-UniRule"/>
</dbReference>
<feature type="binding site" evidence="11">
    <location>
        <position position="197"/>
    </location>
    <ligand>
        <name>Zn(2+)</name>
        <dbReference type="ChEBI" id="CHEBI:29105"/>
    </ligand>
</feature>
<keyword evidence="6 11" id="KW-0862">Zinc</keyword>
<dbReference type="RefSeq" id="WP_018358887.1">
    <property type="nucleotide sequence ID" value="NZ_CP197400.1"/>
</dbReference>
<comment type="pathway">
    <text evidence="1 11">Purine metabolism; 7-cyano-7-deazaguanine biosynthesis.</text>
</comment>
<evidence type="ECO:0000256" key="1">
    <source>
        <dbReference type="ARBA" id="ARBA00005061"/>
    </source>
</evidence>
<feature type="binding site" evidence="11">
    <location>
        <position position="183"/>
    </location>
    <ligand>
        <name>Zn(2+)</name>
        <dbReference type="ChEBI" id="CHEBI:29105"/>
    </ligand>
</feature>
<evidence type="ECO:0000256" key="5">
    <source>
        <dbReference type="ARBA" id="ARBA00022785"/>
    </source>
</evidence>
<feature type="binding site" evidence="11">
    <location>
        <begin position="9"/>
        <end position="19"/>
    </location>
    <ligand>
        <name>ATP</name>
        <dbReference type="ChEBI" id="CHEBI:30616"/>
    </ligand>
</feature>
<evidence type="ECO:0000256" key="8">
    <source>
        <dbReference type="ARBA" id="ARBA00037993"/>
    </source>
</evidence>
<comment type="catalytic activity">
    <reaction evidence="10 11">
        <text>7-carboxy-7-carbaguanine + NH4(+) + 2 ATP = 7-cyano-7-carbaguanine + 2 AMP + 2 diphosphate + 2 H(+)</text>
        <dbReference type="Rhea" id="RHEA:27982"/>
        <dbReference type="ChEBI" id="CHEBI:15378"/>
        <dbReference type="ChEBI" id="CHEBI:28938"/>
        <dbReference type="ChEBI" id="CHEBI:30616"/>
        <dbReference type="ChEBI" id="CHEBI:33019"/>
        <dbReference type="ChEBI" id="CHEBI:45075"/>
        <dbReference type="ChEBI" id="CHEBI:61036"/>
        <dbReference type="ChEBI" id="CHEBI:456215"/>
        <dbReference type="EC" id="6.3.4.20"/>
    </reaction>
</comment>
<comment type="cofactor">
    <cofactor evidence="11">
        <name>Zn(2+)</name>
        <dbReference type="ChEBI" id="CHEBI:29105"/>
    </cofactor>
    <text evidence="11">Binds 1 zinc ion per subunit.</text>
</comment>
<feature type="binding site" evidence="11">
    <location>
        <position position="194"/>
    </location>
    <ligand>
        <name>Zn(2+)</name>
        <dbReference type="ChEBI" id="CHEBI:29105"/>
    </ligand>
</feature>
<keyword evidence="3 11" id="KW-0479">Metal-binding</keyword>
<dbReference type="HAMAP" id="MF_01633">
    <property type="entry name" value="QueC"/>
    <property type="match status" value="1"/>
</dbReference>
<evidence type="ECO:0000256" key="2">
    <source>
        <dbReference type="ARBA" id="ARBA00022598"/>
    </source>
</evidence>
<name>A0A4Y8WQW3_9PORP</name>
<evidence type="ECO:0000256" key="10">
    <source>
        <dbReference type="ARBA" id="ARBA00047890"/>
    </source>
</evidence>
<keyword evidence="2 11" id="KW-0436">Ligase</keyword>